<dbReference type="RefSeq" id="WP_146436632.1">
    <property type="nucleotide sequence ID" value="NZ_SJPF01000007.1"/>
</dbReference>
<dbReference type="GO" id="GO:0016887">
    <property type="term" value="F:ATP hydrolysis activity"/>
    <property type="evidence" value="ECO:0007669"/>
    <property type="project" value="InterPro"/>
</dbReference>
<dbReference type="GO" id="GO:0098796">
    <property type="term" value="C:membrane protein complex"/>
    <property type="evidence" value="ECO:0007669"/>
    <property type="project" value="UniProtKB-ARBA"/>
</dbReference>
<reference evidence="6 7" key="1">
    <citation type="submission" date="2019-02" db="EMBL/GenBank/DDBJ databases">
        <title>Deep-cultivation of Planctomycetes and their phenomic and genomic characterization uncovers novel biology.</title>
        <authorList>
            <person name="Wiegand S."/>
            <person name="Jogler M."/>
            <person name="Boedeker C."/>
            <person name="Pinto D."/>
            <person name="Vollmers J."/>
            <person name="Rivas-Marin E."/>
            <person name="Kohn T."/>
            <person name="Peeters S.H."/>
            <person name="Heuer A."/>
            <person name="Rast P."/>
            <person name="Oberbeckmann S."/>
            <person name="Bunk B."/>
            <person name="Jeske O."/>
            <person name="Meyerdierks A."/>
            <person name="Storesund J.E."/>
            <person name="Kallscheuer N."/>
            <person name="Luecker S."/>
            <person name="Lage O.M."/>
            <person name="Pohl T."/>
            <person name="Merkel B.J."/>
            <person name="Hornburger P."/>
            <person name="Mueller R.-W."/>
            <person name="Bruemmer F."/>
            <person name="Labrenz M."/>
            <person name="Spormann A.M."/>
            <person name="Op Den Camp H."/>
            <person name="Overmann J."/>
            <person name="Amann R."/>
            <person name="Jetten M.S.M."/>
            <person name="Mascher T."/>
            <person name="Medema M.H."/>
            <person name="Devos D.P."/>
            <person name="Kaster A.-K."/>
            <person name="Ovreas L."/>
            <person name="Rohde M."/>
            <person name="Galperin M.Y."/>
            <person name="Jogler C."/>
        </authorList>
    </citation>
    <scope>NUCLEOTIDE SEQUENCE [LARGE SCALE GENOMIC DNA]</scope>
    <source>
        <strain evidence="6 7">Enr8</strain>
    </source>
</reference>
<evidence type="ECO:0000313" key="7">
    <source>
        <dbReference type="Proteomes" id="UP000318878"/>
    </source>
</evidence>
<dbReference type="InterPro" id="IPR017871">
    <property type="entry name" value="ABC_transporter-like_CS"/>
</dbReference>
<dbReference type="AlphaFoldDB" id="A0A5C5UUB1"/>
<evidence type="ECO:0000259" key="5">
    <source>
        <dbReference type="PROSITE" id="PS50893"/>
    </source>
</evidence>
<protein>
    <submittedName>
        <fullName evidence="6">Bacitracin export ATP-binding protein BceA</fullName>
    </submittedName>
</protein>
<dbReference type="PANTHER" id="PTHR24220:SF86">
    <property type="entry name" value="ABC TRANSPORTER ABCH.1"/>
    <property type="match status" value="1"/>
</dbReference>
<keyword evidence="3 6" id="KW-0067">ATP-binding</keyword>
<dbReference type="GO" id="GO:0022857">
    <property type="term" value="F:transmembrane transporter activity"/>
    <property type="evidence" value="ECO:0007669"/>
    <property type="project" value="UniProtKB-ARBA"/>
</dbReference>
<sequence length="252" mass="27188">MSAEQLPLKVNGVVKRYRQGSNVIEALRGVQLTIRPGEFIAIMGASGSGKSTLLHVMAGLTDVDAGQVLVDGRDLATLSDVQLTSFRRDHIGLVFQAFNLIPALSAEDNIRLPAVDGPELTAKVNALLDRLGMRQRRTHKPGALSGGEQQRIAIARALVCDPAVVLADEPTGSLDSVSGQEICRLLRELCDEQGRTIAIVTHEPHVAMWADRVVVLKDGANLTEFAPSDQRDPQDLAARYQFALAPVSEANR</sequence>
<dbReference type="CDD" id="cd03255">
    <property type="entry name" value="ABC_MJ0796_LolCDE_FtsE"/>
    <property type="match status" value="1"/>
</dbReference>
<dbReference type="SMART" id="SM00382">
    <property type="entry name" value="AAA"/>
    <property type="match status" value="1"/>
</dbReference>
<keyword evidence="2" id="KW-0547">Nucleotide-binding</keyword>
<dbReference type="Pfam" id="PF00005">
    <property type="entry name" value="ABC_tran"/>
    <property type="match status" value="1"/>
</dbReference>
<dbReference type="EMBL" id="SJPF01000007">
    <property type="protein sequence ID" value="TWT29678.1"/>
    <property type="molecule type" value="Genomic_DNA"/>
</dbReference>
<organism evidence="6 7">
    <name type="scientific">Blastopirellula retiformator</name>
    <dbReference type="NCBI Taxonomy" id="2527970"/>
    <lineage>
        <taxon>Bacteria</taxon>
        <taxon>Pseudomonadati</taxon>
        <taxon>Planctomycetota</taxon>
        <taxon>Planctomycetia</taxon>
        <taxon>Pirellulales</taxon>
        <taxon>Pirellulaceae</taxon>
        <taxon>Blastopirellula</taxon>
    </lineage>
</organism>
<dbReference type="PROSITE" id="PS50893">
    <property type="entry name" value="ABC_TRANSPORTER_2"/>
    <property type="match status" value="1"/>
</dbReference>
<dbReference type="GO" id="GO:0005886">
    <property type="term" value="C:plasma membrane"/>
    <property type="evidence" value="ECO:0007669"/>
    <property type="project" value="TreeGrafter"/>
</dbReference>
<dbReference type="Gene3D" id="3.40.50.300">
    <property type="entry name" value="P-loop containing nucleotide triphosphate hydrolases"/>
    <property type="match status" value="1"/>
</dbReference>
<dbReference type="InterPro" id="IPR017911">
    <property type="entry name" value="MacB-like_ATP-bd"/>
</dbReference>
<dbReference type="OrthoDB" id="273392at2"/>
<keyword evidence="1" id="KW-0813">Transport</keyword>
<name>A0A5C5UUB1_9BACT</name>
<accession>A0A5C5UUB1</accession>
<evidence type="ECO:0000256" key="2">
    <source>
        <dbReference type="ARBA" id="ARBA00022741"/>
    </source>
</evidence>
<dbReference type="GO" id="GO:0005524">
    <property type="term" value="F:ATP binding"/>
    <property type="evidence" value="ECO:0007669"/>
    <property type="project" value="UniProtKB-KW"/>
</dbReference>
<dbReference type="InterPro" id="IPR027417">
    <property type="entry name" value="P-loop_NTPase"/>
</dbReference>
<dbReference type="Proteomes" id="UP000318878">
    <property type="component" value="Unassembled WGS sequence"/>
</dbReference>
<dbReference type="PANTHER" id="PTHR24220">
    <property type="entry name" value="IMPORT ATP-BINDING PROTEIN"/>
    <property type="match status" value="1"/>
</dbReference>
<evidence type="ECO:0000313" key="6">
    <source>
        <dbReference type="EMBL" id="TWT29678.1"/>
    </source>
</evidence>
<dbReference type="InterPro" id="IPR015854">
    <property type="entry name" value="ABC_transpr_LolD-like"/>
</dbReference>
<dbReference type="PROSITE" id="PS00211">
    <property type="entry name" value="ABC_TRANSPORTER_1"/>
    <property type="match status" value="1"/>
</dbReference>
<comment type="similarity">
    <text evidence="4">Belongs to the ABC transporter superfamily. Macrolide exporter (TC 3.A.1.122) family.</text>
</comment>
<comment type="caution">
    <text evidence="6">The sequence shown here is derived from an EMBL/GenBank/DDBJ whole genome shotgun (WGS) entry which is preliminary data.</text>
</comment>
<dbReference type="InterPro" id="IPR003593">
    <property type="entry name" value="AAA+_ATPase"/>
</dbReference>
<proteinExistence type="inferred from homology"/>
<dbReference type="InterPro" id="IPR003439">
    <property type="entry name" value="ABC_transporter-like_ATP-bd"/>
</dbReference>
<dbReference type="SUPFAM" id="SSF52540">
    <property type="entry name" value="P-loop containing nucleoside triphosphate hydrolases"/>
    <property type="match status" value="1"/>
</dbReference>
<evidence type="ECO:0000256" key="3">
    <source>
        <dbReference type="ARBA" id="ARBA00022840"/>
    </source>
</evidence>
<keyword evidence="7" id="KW-1185">Reference proteome</keyword>
<evidence type="ECO:0000256" key="4">
    <source>
        <dbReference type="ARBA" id="ARBA00038388"/>
    </source>
</evidence>
<gene>
    <name evidence="6" type="primary">bceA</name>
    <name evidence="6" type="ORF">Enr8_48660</name>
</gene>
<dbReference type="FunFam" id="3.40.50.300:FF:000032">
    <property type="entry name" value="Export ABC transporter ATP-binding protein"/>
    <property type="match status" value="1"/>
</dbReference>
<evidence type="ECO:0000256" key="1">
    <source>
        <dbReference type="ARBA" id="ARBA00022448"/>
    </source>
</evidence>
<feature type="domain" description="ABC transporter" evidence="5">
    <location>
        <begin position="8"/>
        <end position="243"/>
    </location>
</feature>